<gene>
    <name evidence="1" type="ORF">KI387_032992</name>
</gene>
<dbReference type="Proteomes" id="UP000824469">
    <property type="component" value="Unassembled WGS sequence"/>
</dbReference>
<proteinExistence type="predicted"/>
<feature type="non-terminal residue" evidence="1">
    <location>
        <position position="102"/>
    </location>
</feature>
<evidence type="ECO:0000313" key="1">
    <source>
        <dbReference type="EMBL" id="KAH9288875.1"/>
    </source>
</evidence>
<evidence type="ECO:0000313" key="2">
    <source>
        <dbReference type="Proteomes" id="UP000824469"/>
    </source>
</evidence>
<dbReference type="AlphaFoldDB" id="A0AA38BRA4"/>
<protein>
    <submittedName>
        <fullName evidence="1">Uncharacterized protein</fullName>
    </submittedName>
</protein>
<sequence>SSSTAPNTLAISTHTNAIISPTMSAAISTTAPLLEGPLAPTSSAPPTNILDTTTQYDNANTNDSDDEVDTVEIVDDKLGTLNFTPIEVDDSYFNDTFVVVGL</sequence>
<comment type="caution">
    <text evidence="1">The sequence shown here is derived from an EMBL/GenBank/DDBJ whole genome shotgun (WGS) entry which is preliminary data.</text>
</comment>
<name>A0AA38BRA4_TAXCH</name>
<organism evidence="1 2">
    <name type="scientific">Taxus chinensis</name>
    <name type="common">Chinese yew</name>
    <name type="synonym">Taxus wallichiana var. chinensis</name>
    <dbReference type="NCBI Taxonomy" id="29808"/>
    <lineage>
        <taxon>Eukaryota</taxon>
        <taxon>Viridiplantae</taxon>
        <taxon>Streptophyta</taxon>
        <taxon>Embryophyta</taxon>
        <taxon>Tracheophyta</taxon>
        <taxon>Spermatophyta</taxon>
        <taxon>Pinopsida</taxon>
        <taxon>Pinidae</taxon>
        <taxon>Conifers II</taxon>
        <taxon>Cupressales</taxon>
        <taxon>Taxaceae</taxon>
        <taxon>Taxus</taxon>
    </lineage>
</organism>
<keyword evidence="2" id="KW-1185">Reference proteome</keyword>
<dbReference type="EMBL" id="JAHRHJ020003813">
    <property type="protein sequence ID" value="KAH9288875.1"/>
    <property type="molecule type" value="Genomic_DNA"/>
</dbReference>
<feature type="non-terminal residue" evidence="1">
    <location>
        <position position="1"/>
    </location>
</feature>
<reference evidence="1 2" key="1">
    <citation type="journal article" date="2021" name="Nat. Plants">
        <title>The Taxus genome provides insights into paclitaxel biosynthesis.</title>
        <authorList>
            <person name="Xiong X."/>
            <person name="Gou J."/>
            <person name="Liao Q."/>
            <person name="Li Y."/>
            <person name="Zhou Q."/>
            <person name="Bi G."/>
            <person name="Li C."/>
            <person name="Du R."/>
            <person name="Wang X."/>
            <person name="Sun T."/>
            <person name="Guo L."/>
            <person name="Liang H."/>
            <person name="Lu P."/>
            <person name="Wu Y."/>
            <person name="Zhang Z."/>
            <person name="Ro D.K."/>
            <person name="Shang Y."/>
            <person name="Huang S."/>
            <person name="Yan J."/>
        </authorList>
    </citation>
    <scope>NUCLEOTIDE SEQUENCE [LARGE SCALE GENOMIC DNA]</scope>
    <source>
        <strain evidence="1">Ta-2019</strain>
    </source>
</reference>
<accession>A0AA38BRA4</accession>